<name>A0A502HCQ0_9BACT</name>
<dbReference type="CDD" id="cd01831">
    <property type="entry name" value="Endoglucanase_E_like"/>
    <property type="match status" value="1"/>
</dbReference>
<dbReference type="InterPro" id="IPR040794">
    <property type="entry name" value="CE2_N"/>
</dbReference>
<gene>
    <name evidence="3" type="ORF">EAH73_03465</name>
</gene>
<organism evidence="3 4">
    <name type="scientific">Hymenobacter nivis</name>
    <dbReference type="NCBI Taxonomy" id="1850093"/>
    <lineage>
        <taxon>Bacteria</taxon>
        <taxon>Pseudomonadati</taxon>
        <taxon>Bacteroidota</taxon>
        <taxon>Cytophagia</taxon>
        <taxon>Cytophagales</taxon>
        <taxon>Hymenobacteraceae</taxon>
        <taxon>Hymenobacter</taxon>
    </lineage>
</organism>
<sequence length="390" mass="42414">MLPSLLPCPGPLPAAVARFTMRMLNKYVRLAFCGLGLIAAPAAVPTKGPSTLPATALPAYGRYRLTEAKQLELISSAVHFGFSFEGPQCEIFASLPDAGSHNYLQYELDGVYQRRLRIDGNAKNPLTITAPGPGRHTVWVYKATEAHTGPIFVQKITGQRLKALREPAAPLIEFIGNSITCGAAMDASEVPCGTGAYHDQHNAYQAYGPRVARALHTRFVLSSVSGIGAYRNWNSDGPTMPQVYEKTDFQEASPQRWDFSAFTPQVVSIALGTNDLSNGDGKRPRLPFDSAQFVGRYVGFVGLVKSKYPKARIALLSSPMANGQNRTKLQNCLTAVKARTDAAHPADQPVALFFFQPMQPRGCSGHPNVEDHATLAKELEPFFRPLVGKE</sequence>
<accession>A0A502HCQ0</accession>
<dbReference type="InterPro" id="IPR036514">
    <property type="entry name" value="SGNH_hydro_sf"/>
</dbReference>
<dbReference type="SUPFAM" id="SSF52266">
    <property type="entry name" value="SGNH hydrolase"/>
    <property type="match status" value="1"/>
</dbReference>
<evidence type="ECO:0000259" key="1">
    <source>
        <dbReference type="Pfam" id="PF13472"/>
    </source>
</evidence>
<dbReference type="GO" id="GO:0052689">
    <property type="term" value="F:carboxylic ester hydrolase activity"/>
    <property type="evidence" value="ECO:0007669"/>
    <property type="project" value="InterPro"/>
</dbReference>
<dbReference type="AlphaFoldDB" id="A0A502HCQ0"/>
<comment type="caution">
    <text evidence="3">The sequence shown here is derived from an EMBL/GenBank/DDBJ whole genome shotgun (WGS) entry which is preliminary data.</text>
</comment>
<dbReference type="InterPro" id="IPR052762">
    <property type="entry name" value="PCW_deacetylase/CE"/>
</dbReference>
<reference evidence="3 4" key="1">
    <citation type="journal article" date="2019" name="Environ. Microbiol.">
        <title>Species interactions and distinct microbial communities in high Arctic permafrost affected cryosols are associated with the CH4 and CO2 gas fluxes.</title>
        <authorList>
            <person name="Altshuler I."/>
            <person name="Hamel J."/>
            <person name="Turney S."/>
            <person name="Magnuson E."/>
            <person name="Levesque R."/>
            <person name="Greer C."/>
            <person name="Whyte L.G."/>
        </authorList>
    </citation>
    <scope>NUCLEOTIDE SEQUENCE [LARGE SCALE GENOMIC DNA]</scope>
    <source>
        <strain evidence="3 4">S9.2P</strain>
    </source>
</reference>
<dbReference type="PANTHER" id="PTHR37834">
    <property type="entry name" value="GDSL-LIKE LIPASE/ACYLHYDROLASE DOMAIN PROTEIN (AFU_ORTHOLOGUE AFUA_2G00620)"/>
    <property type="match status" value="1"/>
</dbReference>
<dbReference type="Gene3D" id="2.60.120.260">
    <property type="entry name" value="Galactose-binding domain-like"/>
    <property type="match status" value="1"/>
</dbReference>
<evidence type="ECO:0000313" key="4">
    <source>
        <dbReference type="Proteomes" id="UP000317646"/>
    </source>
</evidence>
<dbReference type="EMBL" id="RCYZ01000001">
    <property type="protein sequence ID" value="TPG72301.1"/>
    <property type="molecule type" value="Genomic_DNA"/>
</dbReference>
<protein>
    <submittedName>
        <fullName evidence="3">GDSL family lipase</fullName>
    </submittedName>
</protein>
<dbReference type="Proteomes" id="UP000317646">
    <property type="component" value="Unassembled WGS sequence"/>
</dbReference>
<dbReference type="Gene3D" id="3.40.50.1110">
    <property type="entry name" value="SGNH hydrolase"/>
    <property type="match status" value="1"/>
</dbReference>
<feature type="domain" description="Carbohydrate esterase 2 N-terminal" evidence="2">
    <location>
        <begin position="60"/>
        <end position="159"/>
    </location>
</feature>
<dbReference type="InterPro" id="IPR013830">
    <property type="entry name" value="SGNH_hydro"/>
</dbReference>
<keyword evidence="4" id="KW-1185">Reference proteome</keyword>
<proteinExistence type="predicted"/>
<evidence type="ECO:0000313" key="3">
    <source>
        <dbReference type="EMBL" id="TPG72301.1"/>
    </source>
</evidence>
<feature type="domain" description="SGNH hydrolase-type esterase" evidence="1">
    <location>
        <begin position="174"/>
        <end position="325"/>
    </location>
</feature>
<dbReference type="OrthoDB" id="9801375at2"/>
<dbReference type="RefSeq" id="WP_140465082.1">
    <property type="nucleotide sequence ID" value="NZ_RCYZ01000001.1"/>
</dbReference>
<dbReference type="Pfam" id="PF17996">
    <property type="entry name" value="CE2_N"/>
    <property type="match status" value="1"/>
</dbReference>
<dbReference type="PANTHER" id="PTHR37834:SF2">
    <property type="entry name" value="ESTERASE, SGNH HYDROLASE-TYPE"/>
    <property type="match status" value="1"/>
</dbReference>
<evidence type="ECO:0000259" key="2">
    <source>
        <dbReference type="Pfam" id="PF17996"/>
    </source>
</evidence>
<dbReference type="Pfam" id="PF13472">
    <property type="entry name" value="Lipase_GDSL_2"/>
    <property type="match status" value="1"/>
</dbReference>
<dbReference type="InterPro" id="IPR037461">
    <property type="entry name" value="CtCE2-like_dom"/>
</dbReference>